<dbReference type="Pfam" id="PF00614">
    <property type="entry name" value="PLDc"/>
    <property type="match status" value="1"/>
</dbReference>
<comment type="caution">
    <text evidence="12">The sequence shown here is derived from an EMBL/GenBank/DDBJ whole genome shotgun (WGS) entry which is preliminary data.</text>
</comment>
<keyword evidence="3 10" id="KW-0444">Lipid biosynthesis</keyword>
<keyword evidence="10" id="KW-0067">ATP-binding</keyword>
<evidence type="ECO:0000256" key="8">
    <source>
        <dbReference type="ARBA" id="ARBA00023264"/>
    </source>
</evidence>
<comment type="catalytic activity">
    <reaction evidence="9 10">
        <text>a CDP-1,2-diacyl-sn-glycerol + sn-glycerol 3-phosphate = a 1,2-diacyl-sn-glycero-3-phospho-(1'-sn-glycero-3'-phosphate) + CMP + H(+)</text>
        <dbReference type="Rhea" id="RHEA:12593"/>
        <dbReference type="ChEBI" id="CHEBI:15378"/>
        <dbReference type="ChEBI" id="CHEBI:57597"/>
        <dbReference type="ChEBI" id="CHEBI:58332"/>
        <dbReference type="ChEBI" id="CHEBI:60110"/>
        <dbReference type="ChEBI" id="CHEBI:60377"/>
        <dbReference type="EC" id="2.7.8.5"/>
    </reaction>
</comment>
<keyword evidence="6 10" id="KW-0443">Lipid metabolism</keyword>
<dbReference type="PANTHER" id="PTHR12586:SF1">
    <property type="entry name" value="CDP-DIACYLGLYCEROL--GLYCEROL-3-PHOSPHATE 3-PHOSPHATIDYLTRANSFERASE, MITOCHONDRIAL"/>
    <property type="match status" value="1"/>
</dbReference>
<dbReference type="PANTHER" id="PTHR12586">
    <property type="entry name" value="CDP-DIACYLGLYCEROL--SERINE O-PHOSPHATIDYLTRANSFERASE"/>
    <property type="match status" value="1"/>
</dbReference>
<dbReference type="CDD" id="cd09135">
    <property type="entry name" value="PLDc_PGS1_euk_1"/>
    <property type="match status" value="1"/>
</dbReference>
<name>A0ABR3GMU8_9PEZI</name>
<dbReference type="PIRSF" id="PIRSF000850">
    <property type="entry name" value="Phospholipase_D_PSS"/>
    <property type="match status" value="1"/>
</dbReference>
<dbReference type="SMART" id="SM00155">
    <property type="entry name" value="PLDc"/>
    <property type="match status" value="2"/>
</dbReference>
<dbReference type="CDD" id="cd09137">
    <property type="entry name" value="PLDc_PGS1_euk_2"/>
    <property type="match status" value="1"/>
</dbReference>
<dbReference type="Proteomes" id="UP001447188">
    <property type="component" value="Unassembled WGS sequence"/>
</dbReference>
<dbReference type="EC" id="2.7.8.5" evidence="10"/>
<dbReference type="InterPro" id="IPR001736">
    <property type="entry name" value="PLipase_D/transphosphatidylase"/>
</dbReference>
<evidence type="ECO:0000256" key="9">
    <source>
        <dbReference type="ARBA" id="ARBA00048586"/>
    </source>
</evidence>
<reference evidence="12 13" key="1">
    <citation type="submission" date="2024-02" db="EMBL/GenBank/DDBJ databases">
        <title>Discinaceae phylogenomics.</title>
        <authorList>
            <person name="Dirks A.C."/>
            <person name="James T.Y."/>
        </authorList>
    </citation>
    <scope>NUCLEOTIDE SEQUENCE [LARGE SCALE GENOMIC DNA]</scope>
    <source>
        <strain evidence="12 13">ACD0624</strain>
    </source>
</reference>
<evidence type="ECO:0000256" key="6">
    <source>
        <dbReference type="ARBA" id="ARBA00023098"/>
    </source>
</evidence>
<organism evidence="12 13">
    <name type="scientific">Discina gigas</name>
    <dbReference type="NCBI Taxonomy" id="1032678"/>
    <lineage>
        <taxon>Eukaryota</taxon>
        <taxon>Fungi</taxon>
        <taxon>Dikarya</taxon>
        <taxon>Ascomycota</taxon>
        <taxon>Pezizomycotina</taxon>
        <taxon>Pezizomycetes</taxon>
        <taxon>Pezizales</taxon>
        <taxon>Discinaceae</taxon>
        <taxon>Discina</taxon>
    </lineage>
</organism>
<sequence length="530" mass="58937">MITTTLRRTLLRSTASAPLARSRPCLSCAKRQFATSPPSAPHSATSPAASMLGALTGELDKLAPRFELHASQIRILQAPGEFYETLKERISKAERRIFLSTLYIGKTEHELISILRAALLRSPTLHVSILSDALRGTRESPHPSCASLLAPLVAEFGADRVDIRMYHTPNLRGLRKKVVPKRLNEGWGLQHMKLYGVDDEIIISGANLSDDYFTNRQDRYHVFSCPRLTDYFSRIHNAVCSISYQVLPAPADQGGFTLEWPESNPAPQPTEEPTAFKTAATAILAPLIRPLVAAKAPSTTGPRTFVYPLAQFTPLLYPTDTSTEHPGLSAVLRLLSRDDWASSKWMFTAGYFNIHSQLKQLLLASKSVQGTVVTAAPEANGFYGSKGVSNMLPPAYTLLARRFLGDVVKMGKEQQIELREWRKGTIGKDPDAWTYHAKGIWVTLPNEQNPSITLVGSSNYTKRSYSLDLEINALVVTEDESLKKQLRGEVEWLQEKSKKVTMEDFERTERRVSLKVRLALWLVGVLGGQL</sequence>
<keyword evidence="10" id="KW-0496">Mitochondrion</keyword>
<evidence type="ECO:0000256" key="1">
    <source>
        <dbReference type="ARBA" id="ARBA00005042"/>
    </source>
</evidence>
<dbReference type="PROSITE" id="PS50035">
    <property type="entry name" value="PLD"/>
    <property type="match status" value="1"/>
</dbReference>
<comment type="subcellular location">
    <subcellularLocation>
        <location evidence="10">Mitochondrion</location>
    </subcellularLocation>
</comment>
<accession>A0ABR3GMU8</accession>
<comment type="similarity">
    <text evidence="2 10">Belongs to the CDP-alcohol phosphatidyltransferase class-II family.</text>
</comment>
<evidence type="ECO:0000313" key="12">
    <source>
        <dbReference type="EMBL" id="KAL0637163.1"/>
    </source>
</evidence>
<keyword evidence="8 10" id="KW-1208">Phospholipid metabolism</keyword>
<proteinExistence type="inferred from homology"/>
<protein>
    <recommendedName>
        <fullName evidence="10">CDP-diacylglycerol--glycerol-3-phosphate 3-phosphatidyltransferase</fullName>
        <ecNumber evidence="10">2.7.8.5</ecNumber>
    </recommendedName>
</protein>
<comment type="function">
    <text evidence="10">Functions in the biosynthesis of the anionic phospholipids phosphatidylglycerol and cardiolipin.</text>
</comment>
<keyword evidence="10" id="KW-0547">Nucleotide-binding</keyword>
<evidence type="ECO:0000256" key="5">
    <source>
        <dbReference type="ARBA" id="ARBA00022737"/>
    </source>
</evidence>
<keyword evidence="4 10" id="KW-0808">Transferase</keyword>
<dbReference type="Gene3D" id="3.30.870.10">
    <property type="entry name" value="Endonuclease Chain A"/>
    <property type="match status" value="2"/>
</dbReference>
<dbReference type="EMBL" id="JBBBZM010000038">
    <property type="protein sequence ID" value="KAL0637163.1"/>
    <property type="molecule type" value="Genomic_DNA"/>
</dbReference>
<comment type="pathway">
    <text evidence="1 10">Phospholipid metabolism; phosphatidylglycerol biosynthesis; phosphatidylglycerol from CDP-diacylglycerol: step 1/2.</text>
</comment>
<evidence type="ECO:0000256" key="3">
    <source>
        <dbReference type="ARBA" id="ARBA00022516"/>
    </source>
</evidence>
<evidence type="ECO:0000256" key="2">
    <source>
        <dbReference type="ARBA" id="ARBA00010682"/>
    </source>
</evidence>
<evidence type="ECO:0000256" key="10">
    <source>
        <dbReference type="RuleBase" id="RU365024"/>
    </source>
</evidence>
<evidence type="ECO:0000259" key="11">
    <source>
        <dbReference type="PROSITE" id="PS50035"/>
    </source>
</evidence>
<dbReference type="SUPFAM" id="SSF56024">
    <property type="entry name" value="Phospholipase D/nuclease"/>
    <property type="match status" value="2"/>
</dbReference>
<keyword evidence="13" id="KW-1185">Reference proteome</keyword>
<evidence type="ECO:0000256" key="7">
    <source>
        <dbReference type="ARBA" id="ARBA00023209"/>
    </source>
</evidence>
<evidence type="ECO:0000313" key="13">
    <source>
        <dbReference type="Proteomes" id="UP001447188"/>
    </source>
</evidence>
<dbReference type="InterPro" id="IPR016270">
    <property type="entry name" value="PGS1"/>
</dbReference>
<keyword evidence="5" id="KW-0677">Repeat</keyword>
<feature type="domain" description="PLD phosphodiesterase" evidence="11">
    <location>
        <begin position="186"/>
        <end position="212"/>
    </location>
</feature>
<dbReference type="GO" id="GO:0008444">
    <property type="term" value="F:CDP-diacylglycerol-glycerol-3-phosphate 3-phosphatidyltransferase activity"/>
    <property type="evidence" value="ECO:0007669"/>
    <property type="project" value="UniProtKB-EC"/>
</dbReference>
<keyword evidence="7 10" id="KW-0594">Phospholipid biosynthesis</keyword>
<evidence type="ECO:0000256" key="4">
    <source>
        <dbReference type="ARBA" id="ARBA00022679"/>
    </source>
</evidence>
<gene>
    <name evidence="12" type="primary">PGS1</name>
    <name evidence="12" type="ORF">Q9L58_003812</name>
</gene>